<protein>
    <submittedName>
        <fullName evidence="1">Uncharacterized protein</fullName>
    </submittedName>
</protein>
<dbReference type="RefSeq" id="WP_274045364.1">
    <property type="nucleotide sequence ID" value="NZ_JANCPR020000015.1"/>
</dbReference>
<keyword evidence="2" id="KW-1185">Reference proteome</keyword>
<accession>A0ABT6ZX38</accession>
<evidence type="ECO:0000313" key="1">
    <source>
        <dbReference type="EMBL" id="MDJ1133630.1"/>
    </source>
</evidence>
<sequence>MYLRTEQPRRALPFLRSAVGGRRSAVGGLESGYTRNSAWYRAKLAGVLLQAEEVEEACAEMHVVLDTQASISSPRLMRRMEAFRRRASVYDTAKAQDCAARIRDTLGDTA</sequence>
<dbReference type="Proteomes" id="UP001214441">
    <property type="component" value="Unassembled WGS sequence"/>
</dbReference>
<proteinExistence type="predicted"/>
<evidence type="ECO:0000313" key="2">
    <source>
        <dbReference type="Proteomes" id="UP001214441"/>
    </source>
</evidence>
<dbReference type="EMBL" id="JANCPR020000015">
    <property type="protein sequence ID" value="MDJ1133630.1"/>
    <property type="molecule type" value="Genomic_DNA"/>
</dbReference>
<gene>
    <name evidence="1" type="ORF">NMN56_016985</name>
</gene>
<reference evidence="1 2" key="1">
    <citation type="submission" date="2023-05" db="EMBL/GenBank/DDBJ databases">
        <title>Streptantibioticus silvisoli sp. nov., acidotolerant actinomycetes 1 from pine litter.</title>
        <authorList>
            <person name="Swiecimska M."/>
            <person name="Golinska P."/>
            <person name="Sangal V."/>
            <person name="Wachnowicz B."/>
            <person name="Goodfellow M."/>
        </authorList>
    </citation>
    <scope>NUCLEOTIDE SEQUENCE [LARGE SCALE GENOMIC DNA]</scope>
    <source>
        <strain evidence="1 2">DSM 42109</strain>
    </source>
</reference>
<organism evidence="1 2">
    <name type="scientific">Streptomyces iconiensis</name>
    <dbReference type="NCBI Taxonomy" id="1384038"/>
    <lineage>
        <taxon>Bacteria</taxon>
        <taxon>Bacillati</taxon>
        <taxon>Actinomycetota</taxon>
        <taxon>Actinomycetes</taxon>
        <taxon>Kitasatosporales</taxon>
        <taxon>Streptomycetaceae</taxon>
        <taxon>Streptomyces</taxon>
    </lineage>
</organism>
<name>A0ABT6ZX38_9ACTN</name>
<comment type="caution">
    <text evidence="1">The sequence shown here is derived from an EMBL/GenBank/DDBJ whole genome shotgun (WGS) entry which is preliminary data.</text>
</comment>